<protein>
    <submittedName>
        <fullName evidence="1">Phosphotransferase</fullName>
    </submittedName>
</protein>
<keyword evidence="2" id="KW-1185">Reference proteome</keyword>
<dbReference type="Gene3D" id="3.30.200.20">
    <property type="entry name" value="Phosphorylase Kinase, domain 1"/>
    <property type="match status" value="1"/>
</dbReference>
<dbReference type="Proteomes" id="UP000476030">
    <property type="component" value="Unassembled WGS sequence"/>
</dbReference>
<reference evidence="1 2" key="1">
    <citation type="submission" date="2019-12" db="EMBL/GenBank/DDBJ databases">
        <title>Snethiella sp. nov. sp. isolated from sea sand.</title>
        <authorList>
            <person name="Kim J."/>
            <person name="Jeong S.E."/>
            <person name="Jung H.S."/>
            <person name="Jeon C.O."/>
        </authorList>
    </citation>
    <scope>NUCLEOTIDE SEQUENCE [LARGE SCALE GENOMIC DNA]</scope>
    <source>
        <strain evidence="1 2">DP05</strain>
    </source>
</reference>
<dbReference type="RefSeq" id="WP_161315191.1">
    <property type="nucleotide sequence ID" value="NZ_WTUW01000002.1"/>
</dbReference>
<evidence type="ECO:0000313" key="1">
    <source>
        <dbReference type="EMBL" id="MZR30628.1"/>
    </source>
</evidence>
<organism evidence="1 2">
    <name type="scientific">Sneathiella litorea</name>
    <dbReference type="NCBI Taxonomy" id="2606216"/>
    <lineage>
        <taxon>Bacteria</taxon>
        <taxon>Pseudomonadati</taxon>
        <taxon>Pseudomonadota</taxon>
        <taxon>Alphaproteobacteria</taxon>
        <taxon>Sneathiellales</taxon>
        <taxon>Sneathiellaceae</taxon>
        <taxon>Sneathiella</taxon>
    </lineage>
</organism>
<sequence>MTAAEDKISGFPLWQDRPVIEPLSGGMTNENYLVTDCGRRFVVRLGGNVPYHYILRTNELAASRAAHAAGISPAVIYNEPGVLILEYIEGKTLTPEDIQDSGTRQKVVQLIRRSHQQMPYYLQGPAPIFWVFHVLRNYVRDLADGGSPYKARLEDYLRIATEAESRSGPYDIVFGHNDLLAANFLDDGDRLWLIDWEYSGFNTPLFDLAGLASNNDFADARQKDMLECYFEIPLSDELWSRYQAMKIASLLREVMWSMVSELYSTLEFDYGEYTRVCLERFEPAYESFKKDYL</sequence>
<dbReference type="Gene3D" id="3.90.1200.10">
    <property type="match status" value="1"/>
</dbReference>
<dbReference type="EMBL" id="WTUW01000002">
    <property type="protein sequence ID" value="MZR30628.1"/>
    <property type="molecule type" value="Genomic_DNA"/>
</dbReference>
<evidence type="ECO:0000313" key="2">
    <source>
        <dbReference type="Proteomes" id="UP000476030"/>
    </source>
</evidence>
<accession>A0A6L8W6E2</accession>
<dbReference type="InterPro" id="IPR011009">
    <property type="entry name" value="Kinase-like_dom_sf"/>
</dbReference>
<dbReference type="AlphaFoldDB" id="A0A6L8W6E2"/>
<comment type="caution">
    <text evidence="1">The sequence shown here is derived from an EMBL/GenBank/DDBJ whole genome shotgun (WGS) entry which is preliminary data.</text>
</comment>
<dbReference type="CDD" id="cd05151">
    <property type="entry name" value="ChoK-like"/>
    <property type="match status" value="1"/>
</dbReference>
<dbReference type="PANTHER" id="PTHR22603:SF66">
    <property type="entry name" value="ETHANOLAMINE KINASE"/>
    <property type="match status" value="1"/>
</dbReference>
<dbReference type="Pfam" id="PF01633">
    <property type="entry name" value="Choline_kinase"/>
    <property type="match status" value="1"/>
</dbReference>
<dbReference type="GO" id="GO:0005737">
    <property type="term" value="C:cytoplasm"/>
    <property type="evidence" value="ECO:0007669"/>
    <property type="project" value="TreeGrafter"/>
</dbReference>
<dbReference type="GO" id="GO:0006646">
    <property type="term" value="P:phosphatidylethanolamine biosynthetic process"/>
    <property type="evidence" value="ECO:0007669"/>
    <property type="project" value="TreeGrafter"/>
</dbReference>
<proteinExistence type="predicted"/>
<dbReference type="PANTHER" id="PTHR22603">
    <property type="entry name" value="CHOLINE/ETHANOALAMINE KINASE"/>
    <property type="match status" value="1"/>
</dbReference>
<dbReference type="SUPFAM" id="SSF56112">
    <property type="entry name" value="Protein kinase-like (PK-like)"/>
    <property type="match status" value="1"/>
</dbReference>
<gene>
    <name evidence="1" type="ORF">GQE98_08275</name>
</gene>
<name>A0A6L8W6E2_9PROT</name>
<dbReference type="GO" id="GO:0004305">
    <property type="term" value="F:ethanolamine kinase activity"/>
    <property type="evidence" value="ECO:0007669"/>
    <property type="project" value="TreeGrafter"/>
</dbReference>
<keyword evidence="1" id="KW-0808">Transferase</keyword>